<dbReference type="AlphaFoldDB" id="A0A521EIQ3"/>
<protein>
    <recommendedName>
        <fullName evidence="4">Beta/Gamma crystallin</fullName>
    </recommendedName>
</protein>
<dbReference type="OrthoDB" id="6402666at2"/>
<feature type="chain" id="PRO_5021946883" description="Beta/Gamma crystallin" evidence="1">
    <location>
        <begin position="23"/>
        <end position="137"/>
    </location>
</feature>
<sequence length="137" mass="14889">MKTLFKIFIFLTVFVVGSSAKAQSGLVIFRENNEGTGKTIKQLTDSPATYDLTQVGGNDEIRSVVLVNVRVGAVISVFNDNTGSSGHAYTVITVKSSGQFTLGGFEGSWEDGNLKVDYRPFGNDRELDGKVSFIRIE</sequence>
<name>A0A521EIQ3_9SPHI</name>
<evidence type="ECO:0008006" key="4">
    <source>
        <dbReference type="Google" id="ProtNLM"/>
    </source>
</evidence>
<reference evidence="2 3" key="1">
    <citation type="submission" date="2017-05" db="EMBL/GenBank/DDBJ databases">
        <authorList>
            <person name="Varghese N."/>
            <person name="Submissions S."/>
        </authorList>
    </citation>
    <scope>NUCLEOTIDE SEQUENCE [LARGE SCALE GENOMIC DNA]</scope>
    <source>
        <strain evidence="2 3">DSM 19036</strain>
    </source>
</reference>
<accession>A0A521EIQ3</accession>
<keyword evidence="1" id="KW-0732">Signal</keyword>
<dbReference type="EMBL" id="FXTN01000008">
    <property type="protein sequence ID" value="SMO83803.1"/>
    <property type="molecule type" value="Genomic_DNA"/>
</dbReference>
<evidence type="ECO:0000313" key="3">
    <source>
        <dbReference type="Proteomes" id="UP000320300"/>
    </source>
</evidence>
<proteinExistence type="predicted"/>
<dbReference type="Proteomes" id="UP000320300">
    <property type="component" value="Unassembled WGS sequence"/>
</dbReference>
<evidence type="ECO:0000313" key="2">
    <source>
        <dbReference type="EMBL" id="SMO83803.1"/>
    </source>
</evidence>
<dbReference type="RefSeq" id="WP_142529345.1">
    <property type="nucleotide sequence ID" value="NZ_CBCSJO010000008.1"/>
</dbReference>
<feature type="signal peptide" evidence="1">
    <location>
        <begin position="1"/>
        <end position="22"/>
    </location>
</feature>
<organism evidence="2 3">
    <name type="scientific">Pedobacter westerhofensis</name>
    <dbReference type="NCBI Taxonomy" id="425512"/>
    <lineage>
        <taxon>Bacteria</taxon>
        <taxon>Pseudomonadati</taxon>
        <taxon>Bacteroidota</taxon>
        <taxon>Sphingobacteriia</taxon>
        <taxon>Sphingobacteriales</taxon>
        <taxon>Sphingobacteriaceae</taxon>
        <taxon>Pedobacter</taxon>
    </lineage>
</organism>
<evidence type="ECO:0000256" key="1">
    <source>
        <dbReference type="SAM" id="SignalP"/>
    </source>
</evidence>
<gene>
    <name evidence="2" type="ORF">SAMN06265348_108198</name>
</gene>
<keyword evidence="3" id="KW-1185">Reference proteome</keyword>